<dbReference type="SMART" id="SM00100">
    <property type="entry name" value="cNMP"/>
    <property type="match status" value="1"/>
</dbReference>
<dbReference type="OrthoDB" id="663011at2"/>
<dbReference type="EMBL" id="QXED01000019">
    <property type="protein sequence ID" value="RIV17396.1"/>
    <property type="molecule type" value="Genomic_DNA"/>
</dbReference>
<dbReference type="Pfam" id="PF00027">
    <property type="entry name" value="cNMP_binding"/>
    <property type="match status" value="1"/>
</dbReference>
<dbReference type="InterPro" id="IPR000595">
    <property type="entry name" value="cNMP-bd_dom"/>
</dbReference>
<dbReference type="InterPro" id="IPR014710">
    <property type="entry name" value="RmlC-like_jellyroll"/>
</dbReference>
<accession>A0A418LVX4</accession>
<sequence length="190" mass="22087">MEDLFRHLETLTTLPVATRQILNDLFRPLHLPRHAYFVKAGERTDDIAFIQNGVLRAFWTSADGVEYNKTFFTEGDLMGIYYALLRKRPSHLSVQALTPCTLQVASFSRIETLYDDHPAIERLARVQAEHLFLIKEQREIDLVMLDARARYEKLQQEYPGLEQRIPQYHIASHLGITPTQLSRIRAQLPE</sequence>
<dbReference type="RefSeq" id="WP_119671917.1">
    <property type="nucleotide sequence ID" value="NZ_QXED01000019.1"/>
</dbReference>
<reference evidence="2 3" key="1">
    <citation type="submission" date="2018-08" db="EMBL/GenBank/DDBJ databases">
        <title>Fibrisoma montanum sp. nov., isolated from Danxia mountain soil.</title>
        <authorList>
            <person name="Huang Y."/>
        </authorList>
    </citation>
    <scope>NUCLEOTIDE SEQUENCE [LARGE SCALE GENOMIC DNA]</scope>
    <source>
        <strain evidence="2 3">HYT19</strain>
    </source>
</reference>
<dbReference type="Gene3D" id="2.60.120.10">
    <property type="entry name" value="Jelly Rolls"/>
    <property type="match status" value="1"/>
</dbReference>
<dbReference type="SUPFAM" id="SSF51206">
    <property type="entry name" value="cAMP-binding domain-like"/>
    <property type="match status" value="1"/>
</dbReference>
<organism evidence="2 3">
    <name type="scientific">Fibrisoma montanum</name>
    <dbReference type="NCBI Taxonomy" id="2305895"/>
    <lineage>
        <taxon>Bacteria</taxon>
        <taxon>Pseudomonadati</taxon>
        <taxon>Bacteroidota</taxon>
        <taxon>Cytophagia</taxon>
        <taxon>Cytophagales</taxon>
        <taxon>Spirosomataceae</taxon>
        <taxon>Fibrisoma</taxon>
    </lineage>
</organism>
<evidence type="ECO:0000313" key="2">
    <source>
        <dbReference type="EMBL" id="RIV17396.1"/>
    </source>
</evidence>
<keyword evidence="3" id="KW-1185">Reference proteome</keyword>
<gene>
    <name evidence="2" type="ORF">DYU11_32420</name>
</gene>
<dbReference type="Proteomes" id="UP000283523">
    <property type="component" value="Unassembled WGS sequence"/>
</dbReference>
<protein>
    <submittedName>
        <fullName evidence="2">Crp/Fnr family transcriptional regulator</fullName>
    </submittedName>
</protein>
<name>A0A418LVX4_9BACT</name>
<dbReference type="InterPro" id="IPR018490">
    <property type="entry name" value="cNMP-bd_dom_sf"/>
</dbReference>
<dbReference type="CDD" id="cd00038">
    <property type="entry name" value="CAP_ED"/>
    <property type="match status" value="1"/>
</dbReference>
<evidence type="ECO:0000259" key="1">
    <source>
        <dbReference type="PROSITE" id="PS50042"/>
    </source>
</evidence>
<proteinExistence type="predicted"/>
<evidence type="ECO:0000313" key="3">
    <source>
        <dbReference type="Proteomes" id="UP000283523"/>
    </source>
</evidence>
<comment type="caution">
    <text evidence="2">The sequence shown here is derived from an EMBL/GenBank/DDBJ whole genome shotgun (WGS) entry which is preliminary data.</text>
</comment>
<dbReference type="AlphaFoldDB" id="A0A418LVX4"/>
<feature type="domain" description="Cyclic nucleotide-binding" evidence="1">
    <location>
        <begin position="10"/>
        <end position="102"/>
    </location>
</feature>
<dbReference type="PROSITE" id="PS50042">
    <property type="entry name" value="CNMP_BINDING_3"/>
    <property type="match status" value="1"/>
</dbReference>